<evidence type="ECO:0000313" key="2">
    <source>
        <dbReference type="Proteomes" id="UP001595904"/>
    </source>
</evidence>
<sequence>MIDLSSGRVACGSLVLEPNVRSEQLLTLPGVRTAPSVAGRTNLALGTHYCGGQAWGVGAMFAGEQLDMLLLQMLREDESDWSLPQEEQRQRVHDQFLRDLCGDVSRPVRGSRYNFPWGWLESTLDLRGVQAVIVVSYEA</sequence>
<dbReference type="EMBL" id="JBHSDU010000014">
    <property type="protein sequence ID" value="MFC4312413.1"/>
    <property type="molecule type" value="Genomic_DNA"/>
</dbReference>
<reference evidence="2" key="1">
    <citation type="journal article" date="2019" name="Int. J. Syst. Evol. Microbiol.">
        <title>The Global Catalogue of Microorganisms (GCM) 10K type strain sequencing project: providing services to taxonomists for standard genome sequencing and annotation.</title>
        <authorList>
            <consortium name="The Broad Institute Genomics Platform"/>
            <consortium name="The Broad Institute Genome Sequencing Center for Infectious Disease"/>
            <person name="Wu L."/>
            <person name="Ma J."/>
        </authorList>
    </citation>
    <scope>NUCLEOTIDE SEQUENCE [LARGE SCALE GENOMIC DNA]</scope>
    <source>
        <strain evidence="2">CGMCC 1.10759</strain>
    </source>
</reference>
<dbReference type="RefSeq" id="WP_380601777.1">
    <property type="nucleotide sequence ID" value="NZ_JBHSDU010000014.1"/>
</dbReference>
<accession>A0ABV8T0I3</accession>
<dbReference type="Proteomes" id="UP001595904">
    <property type="component" value="Unassembled WGS sequence"/>
</dbReference>
<gene>
    <name evidence="1" type="ORF">ACFPN2_25240</name>
</gene>
<proteinExistence type="predicted"/>
<comment type="caution">
    <text evidence="1">The sequence shown here is derived from an EMBL/GenBank/DDBJ whole genome shotgun (WGS) entry which is preliminary data.</text>
</comment>
<name>A0ABV8T0I3_9GAMM</name>
<protein>
    <submittedName>
        <fullName evidence="1">Uncharacterized protein</fullName>
    </submittedName>
</protein>
<evidence type="ECO:0000313" key="1">
    <source>
        <dbReference type="EMBL" id="MFC4312413.1"/>
    </source>
</evidence>
<organism evidence="1 2">
    <name type="scientific">Steroidobacter flavus</name>
    <dbReference type="NCBI Taxonomy" id="1842136"/>
    <lineage>
        <taxon>Bacteria</taxon>
        <taxon>Pseudomonadati</taxon>
        <taxon>Pseudomonadota</taxon>
        <taxon>Gammaproteobacteria</taxon>
        <taxon>Steroidobacterales</taxon>
        <taxon>Steroidobacteraceae</taxon>
        <taxon>Steroidobacter</taxon>
    </lineage>
</organism>
<keyword evidence="2" id="KW-1185">Reference proteome</keyword>